<evidence type="ECO:0000313" key="2">
    <source>
        <dbReference type="Proteomes" id="UP000610594"/>
    </source>
</evidence>
<organism evidence="1 2">
    <name type="scientific">Massilia genomosp. 1</name>
    <dbReference type="NCBI Taxonomy" id="2609280"/>
    <lineage>
        <taxon>Bacteria</taxon>
        <taxon>Pseudomonadati</taxon>
        <taxon>Pseudomonadota</taxon>
        <taxon>Betaproteobacteria</taxon>
        <taxon>Burkholderiales</taxon>
        <taxon>Oxalobacteraceae</taxon>
        <taxon>Telluria group</taxon>
        <taxon>Massilia</taxon>
    </lineage>
</organism>
<reference evidence="1 2" key="1">
    <citation type="submission" date="2019-10" db="EMBL/GenBank/DDBJ databases">
        <title>Taxonomy of Antarctic Massilia spp.: description of Massilia rubra sp. nov., Massilia aquatica sp. nov., Massilia mucilaginosa sp. nov., Massilia frigida sp. nov. isolated from streams, lakes and regoliths.</title>
        <authorList>
            <person name="Holochova P."/>
            <person name="Sedlacek I."/>
            <person name="Kralova S."/>
            <person name="Maslanova I."/>
            <person name="Busse H.-J."/>
            <person name="Stankova E."/>
            <person name="Vrbovska V."/>
            <person name="Kovarovic V."/>
            <person name="Bartak M."/>
            <person name="Svec P."/>
            <person name="Pantucek R."/>
        </authorList>
    </citation>
    <scope>NUCLEOTIDE SEQUENCE [LARGE SCALE GENOMIC DNA]</scope>
    <source>
        <strain evidence="1 2">CCM 8694</strain>
    </source>
</reference>
<protein>
    <submittedName>
        <fullName evidence="1">Uncharacterized protein</fullName>
    </submittedName>
</protein>
<name>A0ABX0MW87_9BURK</name>
<sequence length="199" mass="21845">MNRQAQLCSAGSEHACLALAKFKAGKHTADELTMNWAEMACFKGERQQCELLCARGKKYLNCANQEWRIIGRDWTVAGWTAGSGPDGRYLAQVMISCTAPVPAPEQPASKPVQHSIQYDGEQFRSPVTKRMHNTLAEALREVCAAAPARKAPDYLLLRPYEDKRPLEARGTPTATSVHKCQAADGKITLSDTACPKGRE</sequence>
<comment type="caution">
    <text evidence="1">The sequence shown here is derived from an EMBL/GenBank/DDBJ whole genome shotgun (WGS) entry which is preliminary data.</text>
</comment>
<gene>
    <name evidence="1" type="ORF">F1735_32965</name>
</gene>
<dbReference type="EMBL" id="WHJF01000230">
    <property type="protein sequence ID" value="NHZ67022.1"/>
    <property type="molecule type" value="Genomic_DNA"/>
</dbReference>
<dbReference type="RefSeq" id="WP_167241174.1">
    <property type="nucleotide sequence ID" value="NZ_WHJF01000230.1"/>
</dbReference>
<keyword evidence="2" id="KW-1185">Reference proteome</keyword>
<accession>A0ABX0MW87</accession>
<proteinExistence type="predicted"/>
<dbReference type="Proteomes" id="UP000610594">
    <property type="component" value="Unassembled WGS sequence"/>
</dbReference>
<evidence type="ECO:0000313" key="1">
    <source>
        <dbReference type="EMBL" id="NHZ67022.1"/>
    </source>
</evidence>